<accession>A0AAV3R4T0</accession>
<comment type="caution">
    <text evidence="1">The sequence shown here is derived from an EMBL/GenBank/DDBJ whole genome shotgun (WGS) entry which is preliminary data.</text>
</comment>
<evidence type="ECO:0000313" key="2">
    <source>
        <dbReference type="Proteomes" id="UP001454036"/>
    </source>
</evidence>
<evidence type="ECO:0000313" key="1">
    <source>
        <dbReference type="EMBL" id="GAA0170241.1"/>
    </source>
</evidence>
<dbReference type="AlphaFoldDB" id="A0AAV3R4T0"/>
<keyword evidence="2" id="KW-1185">Reference proteome</keyword>
<dbReference type="Proteomes" id="UP001454036">
    <property type="component" value="Unassembled WGS sequence"/>
</dbReference>
<sequence length="99" mass="11300">MDQPLRQILENPSRFGWIVKWAINLSEFDLQYKPRTSIKAHALVDFMVECTGRPEEETPEFVNMIEVTQEKVWLLYSNGASNPAGSSARICCGPRKATR</sequence>
<organism evidence="1 2">
    <name type="scientific">Lithospermum erythrorhizon</name>
    <name type="common">Purple gromwell</name>
    <name type="synonym">Lithospermum officinale var. erythrorhizon</name>
    <dbReference type="NCBI Taxonomy" id="34254"/>
    <lineage>
        <taxon>Eukaryota</taxon>
        <taxon>Viridiplantae</taxon>
        <taxon>Streptophyta</taxon>
        <taxon>Embryophyta</taxon>
        <taxon>Tracheophyta</taxon>
        <taxon>Spermatophyta</taxon>
        <taxon>Magnoliopsida</taxon>
        <taxon>eudicotyledons</taxon>
        <taxon>Gunneridae</taxon>
        <taxon>Pentapetalae</taxon>
        <taxon>asterids</taxon>
        <taxon>lamiids</taxon>
        <taxon>Boraginales</taxon>
        <taxon>Boraginaceae</taxon>
        <taxon>Boraginoideae</taxon>
        <taxon>Lithospermeae</taxon>
        <taxon>Lithospermum</taxon>
    </lineage>
</organism>
<dbReference type="EMBL" id="BAABME010007155">
    <property type="protein sequence ID" value="GAA0170241.1"/>
    <property type="molecule type" value="Genomic_DNA"/>
</dbReference>
<gene>
    <name evidence="1" type="ORF">LIER_24544</name>
</gene>
<name>A0AAV3R4T0_LITER</name>
<proteinExistence type="predicted"/>
<dbReference type="PANTHER" id="PTHR48475">
    <property type="entry name" value="RIBONUCLEASE H"/>
    <property type="match status" value="1"/>
</dbReference>
<dbReference type="PANTHER" id="PTHR48475:SF2">
    <property type="entry name" value="RIBONUCLEASE H"/>
    <property type="match status" value="1"/>
</dbReference>
<reference evidence="1 2" key="1">
    <citation type="submission" date="2024-01" db="EMBL/GenBank/DDBJ databases">
        <title>The complete chloroplast genome sequence of Lithospermum erythrorhizon: insights into the phylogenetic relationship among Boraginaceae species and the maternal lineages of purple gromwells.</title>
        <authorList>
            <person name="Okada T."/>
            <person name="Watanabe K."/>
        </authorList>
    </citation>
    <scope>NUCLEOTIDE SEQUENCE [LARGE SCALE GENOMIC DNA]</scope>
</reference>
<protein>
    <submittedName>
        <fullName evidence="1">Uncharacterized protein</fullName>
    </submittedName>
</protein>